<dbReference type="Gene3D" id="2.60.120.260">
    <property type="entry name" value="Galactose-binding domain-like"/>
    <property type="match status" value="1"/>
</dbReference>
<dbReference type="InterPro" id="IPR000421">
    <property type="entry name" value="FA58C"/>
</dbReference>
<organism evidence="2">
    <name type="scientific">marine sediment metagenome</name>
    <dbReference type="NCBI Taxonomy" id="412755"/>
    <lineage>
        <taxon>unclassified sequences</taxon>
        <taxon>metagenomes</taxon>
        <taxon>ecological metagenomes</taxon>
    </lineage>
</organism>
<reference evidence="2" key="1">
    <citation type="journal article" date="2015" name="Nature">
        <title>Complex archaea that bridge the gap between prokaryotes and eukaryotes.</title>
        <authorList>
            <person name="Spang A."/>
            <person name="Saw J.H."/>
            <person name="Jorgensen S.L."/>
            <person name="Zaremba-Niedzwiedzka K."/>
            <person name="Martijn J."/>
            <person name="Lind A.E."/>
            <person name="van Eijk R."/>
            <person name="Schleper C."/>
            <person name="Guy L."/>
            <person name="Ettema T.J."/>
        </authorList>
    </citation>
    <scope>NUCLEOTIDE SEQUENCE</scope>
</reference>
<dbReference type="InterPro" id="IPR008979">
    <property type="entry name" value="Galactose-bd-like_sf"/>
</dbReference>
<protein>
    <recommendedName>
        <fullName evidence="1">F5/8 type C domain-containing protein</fullName>
    </recommendedName>
</protein>
<evidence type="ECO:0000313" key="2">
    <source>
        <dbReference type="EMBL" id="KKK92703.1"/>
    </source>
</evidence>
<feature type="domain" description="F5/8 type C" evidence="1">
    <location>
        <begin position="38"/>
        <end position="188"/>
    </location>
</feature>
<feature type="non-terminal residue" evidence="2">
    <location>
        <position position="277"/>
    </location>
</feature>
<name>A0A0F8ZG09_9ZZZZ</name>
<evidence type="ECO:0000259" key="1">
    <source>
        <dbReference type="PROSITE" id="PS50022"/>
    </source>
</evidence>
<dbReference type="AlphaFoldDB" id="A0A0F8ZG09"/>
<dbReference type="PANTHER" id="PTHR45713">
    <property type="entry name" value="FTP DOMAIN-CONTAINING PROTEIN"/>
    <property type="match status" value="1"/>
</dbReference>
<proteinExistence type="predicted"/>
<dbReference type="InterPro" id="IPR051941">
    <property type="entry name" value="BG_Antigen-Binding_Lectin"/>
</dbReference>
<dbReference type="Pfam" id="PF00754">
    <property type="entry name" value="F5_F8_type_C"/>
    <property type="match status" value="1"/>
</dbReference>
<gene>
    <name evidence="2" type="ORF">LCGC14_2700280</name>
</gene>
<comment type="caution">
    <text evidence="2">The sequence shown here is derived from an EMBL/GenBank/DDBJ whole genome shotgun (WGS) entry which is preliminary data.</text>
</comment>
<accession>A0A0F8ZG09</accession>
<sequence>MNRFRMFAVLAIWSSICLCYTARAAAPSLPTKTQQEQPAITAAQIEADWLVENAVRGIPRMPDGAITPAEDAAGGCDGIKNGRWGFHTALEENPWWQIDLKRVAPLDQIHIYNRCDGTAGRAAELIVLLSEDGKNFKQAYQHDGTLFYGHSDGKPLVIGLDGRKARMVRIQLPGLNCLHLDEVEVYEKTFYTDNNSGVQTDRATQSSTCEHSTRSIPAYNSGAPMLPTIKPTEGFATATALQRGLLLAADLAQRGVDVAAEVTTLKDVALRLKQPEE</sequence>
<dbReference type="EMBL" id="LAZR01048099">
    <property type="protein sequence ID" value="KKK92703.1"/>
    <property type="molecule type" value="Genomic_DNA"/>
</dbReference>
<dbReference type="PANTHER" id="PTHR45713:SF6">
    <property type="entry name" value="F5_8 TYPE C DOMAIN-CONTAINING PROTEIN"/>
    <property type="match status" value="1"/>
</dbReference>
<dbReference type="PROSITE" id="PS50022">
    <property type="entry name" value="FA58C_3"/>
    <property type="match status" value="1"/>
</dbReference>
<dbReference type="SUPFAM" id="SSF49785">
    <property type="entry name" value="Galactose-binding domain-like"/>
    <property type="match status" value="1"/>
</dbReference>